<feature type="domain" description="Riboflavin kinase" evidence="16">
    <location>
        <begin position="184"/>
        <end position="316"/>
    </location>
</feature>
<evidence type="ECO:0000256" key="10">
    <source>
        <dbReference type="ARBA" id="ARBA00022827"/>
    </source>
</evidence>
<evidence type="ECO:0000256" key="1">
    <source>
        <dbReference type="ARBA" id="ARBA00002121"/>
    </source>
</evidence>
<evidence type="ECO:0000256" key="6">
    <source>
        <dbReference type="ARBA" id="ARBA00022679"/>
    </source>
</evidence>
<dbReference type="GO" id="GO:0003919">
    <property type="term" value="F:FMN adenylyltransferase activity"/>
    <property type="evidence" value="ECO:0007669"/>
    <property type="project" value="UniProtKB-UniRule"/>
</dbReference>
<dbReference type="SMART" id="SM00904">
    <property type="entry name" value="Flavokinase"/>
    <property type="match status" value="1"/>
</dbReference>
<dbReference type="EMBL" id="PYGA01000001">
    <property type="protein sequence ID" value="PSL01048.1"/>
    <property type="molecule type" value="Genomic_DNA"/>
</dbReference>
<evidence type="ECO:0000256" key="11">
    <source>
        <dbReference type="ARBA" id="ARBA00022840"/>
    </source>
</evidence>
<comment type="pathway">
    <text evidence="3 15">Cofactor biosynthesis; FMN biosynthesis; FMN from riboflavin (ATP route): step 1/1.</text>
</comment>
<comment type="caution">
    <text evidence="17">The sequence shown here is derived from an EMBL/GenBank/DDBJ whole genome shotgun (WGS) entry which is preliminary data.</text>
</comment>
<dbReference type="Gene3D" id="3.40.50.620">
    <property type="entry name" value="HUPs"/>
    <property type="match status" value="1"/>
</dbReference>
<dbReference type="GO" id="GO:0006747">
    <property type="term" value="P:FAD biosynthetic process"/>
    <property type="evidence" value="ECO:0007669"/>
    <property type="project" value="UniProtKB-UniRule"/>
</dbReference>
<reference evidence="17 18" key="1">
    <citation type="submission" date="2018-03" db="EMBL/GenBank/DDBJ databases">
        <title>Genomic Encyclopedia of Archaeal and Bacterial Type Strains, Phase II (KMG-II): from individual species to whole genera.</title>
        <authorList>
            <person name="Goeker M."/>
        </authorList>
    </citation>
    <scope>NUCLEOTIDE SEQUENCE [LARGE SCALE GENOMIC DNA]</scope>
    <source>
        <strain evidence="17 18">DSM 45312</strain>
    </source>
</reference>
<keyword evidence="9 15" id="KW-0418">Kinase</keyword>
<evidence type="ECO:0000313" key="17">
    <source>
        <dbReference type="EMBL" id="PSL01048.1"/>
    </source>
</evidence>
<keyword evidence="7 15" id="KW-0548">Nucleotidyltransferase</keyword>
<dbReference type="UniPathway" id="UPA00277">
    <property type="reaction ID" value="UER00407"/>
</dbReference>
<dbReference type="PIRSF" id="PIRSF004491">
    <property type="entry name" value="FAD_Synth"/>
    <property type="match status" value="1"/>
</dbReference>
<comment type="pathway">
    <text evidence="2 15">Cofactor biosynthesis; FAD biosynthesis; FAD from FMN: step 1/1.</text>
</comment>
<accession>A0A2P8DUZ4</accession>
<dbReference type="NCBIfam" id="TIGR00083">
    <property type="entry name" value="ribF"/>
    <property type="match status" value="1"/>
</dbReference>
<evidence type="ECO:0000256" key="14">
    <source>
        <dbReference type="ARBA" id="ARBA00049494"/>
    </source>
</evidence>
<keyword evidence="6 15" id="KW-0808">Transferase</keyword>
<evidence type="ECO:0000256" key="12">
    <source>
        <dbReference type="ARBA" id="ARBA00023268"/>
    </source>
</evidence>
<dbReference type="CDD" id="cd02064">
    <property type="entry name" value="FAD_synthetase_N"/>
    <property type="match status" value="1"/>
</dbReference>
<dbReference type="AlphaFoldDB" id="A0A2P8DUZ4"/>
<evidence type="ECO:0000259" key="16">
    <source>
        <dbReference type="SMART" id="SM00904"/>
    </source>
</evidence>
<comment type="function">
    <text evidence="1">Catalyzes the phosphorylation of riboflavin to FMN followed by the adenylation of FMN to FAD.</text>
</comment>
<sequence>MLHWRGPDDVPADWGRSVVAVGVFDGVHRGHQAVLAAAAGRAAAEGLPMVVVAFDPHPDAVLRGAAPAVLTPPERRDALLAAHGADAVCVLDFTPGFAATPAEDFVRQVLVDLLHAEAAVVGADFRFGAAAAGDVGLLRTLGDKAGLAVDAVPLVADGPAATAVSATLIRERVAAGDVEAAAALLGRPHRVGGVVVRGFARGRDLLGFPTANLDLPPGLAVPADGVYAGRLLHTGPAPGAEDQWPCAISVGTNPTFDGPDRTVEAYALDRDDLELYGAPMAVDFVRRIRGQERFDSVEELITAMDRDVATARRMLAGGSPG</sequence>
<keyword evidence="12" id="KW-0511">Multifunctional enzyme</keyword>
<name>A0A2P8DUZ4_9ACTN</name>
<dbReference type="FunFam" id="3.40.50.620:FF:000021">
    <property type="entry name" value="Riboflavin biosynthesis protein"/>
    <property type="match status" value="1"/>
</dbReference>
<dbReference type="FunFam" id="2.40.30.30:FF:000003">
    <property type="entry name" value="Riboflavin biosynthesis protein"/>
    <property type="match status" value="1"/>
</dbReference>
<comment type="catalytic activity">
    <reaction evidence="14 15">
        <text>FMN + ATP + H(+) = FAD + diphosphate</text>
        <dbReference type="Rhea" id="RHEA:17237"/>
        <dbReference type="ChEBI" id="CHEBI:15378"/>
        <dbReference type="ChEBI" id="CHEBI:30616"/>
        <dbReference type="ChEBI" id="CHEBI:33019"/>
        <dbReference type="ChEBI" id="CHEBI:57692"/>
        <dbReference type="ChEBI" id="CHEBI:58210"/>
        <dbReference type="EC" id="2.7.7.2"/>
    </reaction>
</comment>
<dbReference type="SUPFAM" id="SSF82114">
    <property type="entry name" value="Riboflavin kinase-like"/>
    <property type="match status" value="1"/>
</dbReference>
<dbReference type="EC" id="2.7.1.26" evidence="15"/>
<organism evidence="17 18">
    <name type="scientific">Murinocardiopsis flavida</name>
    <dbReference type="NCBI Taxonomy" id="645275"/>
    <lineage>
        <taxon>Bacteria</taxon>
        <taxon>Bacillati</taxon>
        <taxon>Actinomycetota</taxon>
        <taxon>Actinomycetes</taxon>
        <taxon>Streptosporangiales</taxon>
        <taxon>Nocardiopsidaceae</taxon>
        <taxon>Murinocardiopsis</taxon>
    </lineage>
</organism>
<dbReference type="InterPro" id="IPR015864">
    <property type="entry name" value="FAD_synthase"/>
</dbReference>
<dbReference type="EC" id="2.7.7.2" evidence="15"/>
<dbReference type="GO" id="GO:0005524">
    <property type="term" value="F:ATP binding"/>
    <property type="evidence" value="ECO:0007669"/>
    <property type="project" value="UniProtKB-UniRule"/>
</dbReference>
<keyword evidence="18" id="KW-1185">Reference proteome</keyword>
<dbReference type="GO" id="GO:0009398">
    <property type="term" value="P:FMN biosynthetic process"/>
    <property type="evidence" value="ECO:0007669"/>
    <property type="project" value="UniProtKB-UniRule"/>
</dbReference>
<evidence type="ECO:0000313" key="18">
    <source>
        <dbReference type="Proteomes" id="UP000240542"/>
    </source>
</evidence>
<dbReference type="GO" id="GO:0008531">
    <property type="term" value="F:riboflavin kinase activity"/>
    <property type="evidence" value="ECO:0007669"/>
    <property type="project" value="UniProtKB-UniRule"/>
</dbReference>
<dbReference type="GO" id="GO:0009231">
    <property type="term" value="P:riboflavin biosynthetic process"/>
    <property type="evidence" value="ECO:0007669"/>
    <property type="project" value="InterPro"/>
</dbReference>
<dbReference type="SUPFAM" id="SSF52374">
    <property type="entry name" value="Nucleotidylyl transferase"/>
    <property type="match status" value="1"/>
</dbReference>
<dbReference type="InterPro" id="IPR015865">
    <property type="entry name" value="Riboflavin_kinase_bac/euk"/>
</dbReference>
<evidence type="ECO:0000256" key="8">
    <source>
        <dbReference type="ARBA" id="ARBA00022741"/>
    </source>
</evidence>
<dbReference type="Proteomes" id="UP000240542">
    <property type="component" value="Unassembled WGS sequence"/>
</dbReference>
<keyword evidence="11 15" id="KW-0067">ATP-binding</keyword>
<gene>
    <name evidence="17" type="ORF">CLV63_101527</name>
</gene>
<comment type="similarity">
    <text evidence="15">Belongs to the ribF family.</text>
</comment>
<dbReference type="InterPro" id="IPR023468">
    <property type="entry name" value="Riboflavin_kinase"/>
</dbReference>
<dbReference type="PANTHER" id="PTHR22749">
    <property type="entry name" value="RIBOFLAVIN KINASE/FMN ADENYLYLTRANSFERASE"/>
    <property type="match status" value="1"/>
</dbReference>
<evidence type="ECO:0000256" key="9">
    <source>
        <dbReference type="ARBA" id="ARBA00022777"/>
    </source>
</evidence>
<keyword evidence="4 15" id="KW-0285">Flavoprotein</keyword>
<protein>
    <recommendedName>
        <fullName evidence="15">Riboflavin biosynthesis protein</fullName>
    </recommendedName>
    <domain>
        <recommendedName>
            <fullName evidence="15">Riboflavin kinase</fullName>
            <ecNumber evidence="15">2.7.1.26</ecNumber>
        </recommendedName>
        <alternativeName>
            <fullName evidence="15">Flavokinase</fullName>
        </alternativeName>
    </domain>
    <domain>
        <recommendedName>
            <fullName evidence="15">FMN adenylyltransferase</fullName>
            <ecNumber evidence="15">2.7.7.2</ecNumber>
        </recommendedName>
        <alternativeName>
            <fullName evidence="15">FAD pyrophosphorylase</fullName>
        </alternativeName>
        <alternativeName>
            <fullName evidence="15">FAD synthase</fullName>
        </alternativeName>
    </domain>
</protein>
<evidence type="ECO:0000256" key="5">
    <source>
        <dbReference type="ARBA" id="ARBA00022643"/>
    </source>
</evidence>
<dbReference type="Pfam" id="PF06574">
    <property type="entry name" value="FAD_syn"/>
    <property type="match status" value="1"/>
</dbReference>
<evidence type="ECO:0000256" key="13">
    <source>
        <dbReference type="ARBA" id="ARBA00047880"/>
    </source>
</evidence>
<dbReference type="InterPro" id="IPR002606">
    <property type="entry name" value="Riboflavin_kinase_bac"/>
</dbReference>
<dbReference type="OrthoDB" id="9803667at2"/>
<dbReference type="RefSeq" id="WP_106581197.1">
    <property type="nucleotide sequence ID" value="NZ_PYGA01000001.1"/>
</dbReference>
<evidence type="ECO:0000256" key="7">
    <source>
        <dbReference type="ARBA" id="ARBA00022695"/>
    </source>
</evidence>
<dbReference type="InterPro" id="IPR023465">
    <property type="entry name" value="Riboflavin_kinase_dom_sf"/>
</dbReference>
<dbReference type="InterPro" id="IPR014729">
    <property type="entry name" value="Rossmann-like_a/b/a_fold"/>
</dbReference>
<dbReference type="UniPathway" id="UPA00276">
    <property type="reaction ID" value="UER00406"/>
</dbReference>
<evidence type="ECO:0000256" key="3">
    <source>
        <dbReference type="ARBA" id="ARBA00005201"/>
    </source>
</evidence>
<comment type="catalytic activity">
    <reaction evidence="13 15">
        <text>riboflavin + ATP = FMN + ADP + H(+)</text>
        <dbReference type="Rhea" id="RHEA:14357"/>
        <dbReference type="ChEBI" id="CHEBI:15378"/>
        <dbReference type="ChEBI" id="CHEBI:30616"/>
        <dbReference type="ChEBI" id="CHEBI:57986"/>
        <dbReference type="ChEBI" id="CHEBI:58210"/>
        <dbReference type="ChEBI" id="CHEBI:456216"/>
        <dbReference type="EC" id="2.7.1.26"/>
    </reaction>
</comment>
<proteinExistence type="inferred from homology"/>
<keyword evidence="10 15" id="KW-0274">FAD</keyword>
<keyword evidence="5 15" id="KW-0288">FMN</keyword>
<dbReference type="PANTHER" id="PTHR22749:SF6">
    <property type="entry name" value="RIBOFLAVIN KINASE"/>
    <property type="match status" value="1"/>
</dbReference>
<keyword evidence="8 15" id="KW-0547">Nucleotide-binding</keyword>
<dbReference type="Pfam" id="PF01687">
    <property type="entry name" value="Flavokinase"/>
    <property type="match status" value="1"/>
</dbReference>
<dbReference type="Gene3D" id="2.40.30.30">
    <property type="entry name" value="Riboflavin kinase-like"/>
    <property type="match status" value="1"/>
</dbReference>
<evidence type="ECO:0000256" key="15">
    <source>
        <dbReference type="PIRNR" id="PIRNR004491"/>
    </source>
</evidence>
<dbReference type="NCBIfam" id="NF004160">
    <property type="entry name" value="PRK05627.1-3"/>
    <property type="match status" value="1"/>
</dbReference>
<evidence type="ECO:0000256" key="2">
    <source>
        <dbReference type="ARBA" id="ARBA00004726"/>
    </source>
</evidence>
<evidence type="ECO:0000256" key="4">
    <source>
        <dbReference type="ARBA" id="ARBA00022630"/>
    </source>
</evidence>